<organism evidence="18 19">
    <name type="scientific">Metabacillus rhizolycopersici</name>
    <dbReference type="NCBI Taxonomy" id="2875709"/>
    <lineage>
        <taxon>Bacteria</taxon>
        <taxon>Bacillati</taxon>
        <taxon>Bacillota</taxon>
        <taxon>Bacilli</taxon>
        <taxon>Bacillales</taxon>
        <taxon>Bacillaceae</taxon>
        <taxon>Metabacillus</taxon>
    </lineage>
</organism>
<evidence type="ECO:0000256" key="13">
    <source>
        <dbReference type="ARBA" id="ARBA00023136"/>
    </source>
</evidence>
<evidence type="ECO:0000256" key="2">
    <source>
        <dbReference type="ARBA" id="ARBA00004651"/>
    </source>
</evidence>
<dbReference type="PANTHER" id="PTHR45528">
    <property type="entry name" value="SENSOR HISTIDINE KINASE CPXA"/>
    <property type="match status" value="1"/>
</dbReference>
<keyword evidence="12" id="KW-0902">Two-component regulatory system</keyword>
<keyword evidence="7 15" id="KW-0812">Transmembrane</keyword>
<keyword evidence="13 15" id="KW-0472">Membrane</keyword>
<evidence type="ECO:0000256" key="9">
    <source>
        <dbReference type="ARBA" id="ARBA00022777"/>
    </source>
</evidence>
<feature type="domain" description="HAMP" evidence="17">
    <location>
        <begin position="184"/>
        <end position="236"/>
    </location>
</feature>
<dbReference type="InterPro" id="IPR036097">
    <property type="entry name" value="HisK_dim/P_sf"/>
</dbReference>
<evidence type="ECO:0000259" key="16">
    <source>
        <dbReference type="PROSITE" id="PS50109"/>
    </source>
</evidence>
<keyword evidence="19" id="KW-1185">Reference proteome</keyword>
<dbReference type="CDD" id="cd06225">
    <property type="entry name" value="HAMP"/>
    <property type="match status" value="1"/>
</dbReference>
<keyword evidence="6" id="KW-0808">Transferase</keyword>
<dbReference type="Pfam" id="PF00672">
    <property type="entry name" value="HAMP"/>
    <property type="match status" value="1"/>
</dbReference>
<dbReference type="SMART" id="SM00387">
    <property type="entry name" value="HATPase_c"/>
    <property type="match status" value="1"/>
</dbReference>
<evidence type="ECO:0000313" key="19">
    <source>
        <dbReference type="Proteomes" id="UP001165287"/>
    </source>
</evidence>
<evidence type="ECO:0000256" key="10">
    <source>
        <dbReference type="ARBA" id="ARBA00022840"/>
    </source>
</evidence>
<dbReference type="InterPro" id="IPR005467">
    <property type="entry name" value="His_kinase_dom"/>
</dbReference>
<comment type="subcellular location">
    <subcellularLocation>
        <location evidence="2">Cell membrane</location>
        <topology evidence="2">Multi-pass membrane protein</topology>
    </subcellularLocation>
</comment>
<keyword evidence="10" id="KW-0067">ATP-binding</keyword>
<keyword evidence="9 18" id="KW-0418">Kinase</keyword>
<dbReference type="Gene3D" id="3.30.565.10">
    <property type="entry name" value="Histidine kinase-like ATPase, C-terminal domain"/>
    <property type="match status" value="1"/>
</dbReference>
<dbReference type="PROSITE" id="PS50885">
    <property type="entry name" value="HAMP"/>
    <property type="match status" value="1"/>
</dbReference>
<dbReference type="InterPro" id="IPR036890">
    <property type="entry name" value="HATPase_C_sf"/>
</dbReference>
<dbReference type="Gene3D" id="1.10.287.130">
    <property type="match status" value="1"/>
</dbReference>
<evidence type="ECO:0000256" key="3">
    <source>
        <dbReference type="ARBA" id="ARBA00012438"/>
    </source>
</evidence>
<evidence type="ECO:0000256" key="7">
    <source>
        <dbReference type="ARBA" id="ARBA00022692"/>
    </source>
</evidence>
<comment type="caution">
    <text evidence="18">The sequence shown here is derived from an EMBL/GenBank/DDBJ whole genome shotgun (WGS) entry which is preliminary data.</text>
</comment>
<protein>
    <recommendedName>
        <fullName evidence="3">histidine kinase</fullName>
        <ecNumber evidence="3">2.7.13.3</ecNumber>
    </recommendedName>
</protein>
<reference evidence="18" key="1">
    <citation type="submission" date="2024-05" db="EMBL/GenBank/DDBJ databases">
        <title>Metabacillus sp. nov., isolated from the rhizosphere soil of tomato plants.</title>
        <authorList>
            <person name="Ma R."/>
        </authorList>
    </citation>
    <scope>NUCLEOTIDE SEQUENCE</scope>
    <source>
        <strain evidence="18">DBTR6</strain>
    </source>
</reference>
<dbReference type="EC" id="2.7.13.3" evidence="3"/>
<comment type="catalytic activity">
    <reaction evidence="1">
        <text>ATP + protein L-histidine = ADP + protein N-phospho-L-histidine.</text>
        <dbReference type="EC" id="2.7.13.3"/>
    </reaction>
</comment>
<evidence type="ECO:0000256" key="12">
    <source>
        <dbReference type="ARBA" id="ARBA00023012"/>
    </source>
</evidence>
<dbReference type="Pfam" id="PF00512">
    <property type="entry name" value="HisKA"/>
    <property type="match status" value="1"/>
</dbReference>
<dbReference type="RefSeq" id="WP_224140994.1">
    <property type="nucleotide sequence ID" value="NZ_JAIQUM010000059.1"/>
</dbReference>
<evidence type="ECO:0000256" key="14">
    <source>
        <dbReference type="SAM" id="Coils"/>
    </source>
</evidence>
<dbReference type="Gene3D" id="6.10.340.10">
    <property type="match status" value="1"/>
</dbReference>
<keyword evidence="4" id="KW-1003">Cell membrane</keyword>
<keyword evidence="8" id="KW-0547">Nucleotide-binding</keyword>
<proteinExistence type="predicted"/>
<keyword evidence="11 15" id="KW-1133">Transmembrane helix</keyword>
<dbReference type="Pfam" id="PF02518">
    <property type="entry name" value="HATPase_c"/>
    <property type="match status" value="1"/>
</dbReference>
<evidence type="ECO:0000259" key="17">
    <source>
        <dbReference type="PROSITE" id="PS50885"/>
    </source>
</evidence>
<evidence type="ECO:0000256" key="8">
    <source>
        <dbReference type="ARBA" id="ARBA00022741"/>
    </source>
</evidence>
<evidence type="ECO:0000256" key="15">
    <source>
        <dbReference type="SAM" id="Phobius"/>
    </source>
</evidence>
<accession>A0ABS7UW49</accession>
<name>A0ABS7UW49_9BACI</name>
<keyword evidence="14" id="KW-0175">Coiled coil</keyword>
<dbReference type="InterPro" id="IPR003660">
    <property type="entry name" value="HAMP_dom"/>
</dbReference>
<evidence type="ECO:0000313" key="18">
    <source>
        <dbReference type="EMBL" id="MBZ5752540.1"/>
    </source>
</evidence>
<gene>
    <name evidence="18" type="ORF">K9V48_20400</name>
</gene>
<dbReference type="CDD" id="cd00082">
    <property type="entry name" value="HisKA"/>
    <property type="match status" value="1"/>
</dbReference>
<evidence type="ECO:0000256" key="11">
    <source>
        <dbReference type="ARBA" id="ARBA00022989"/>
    </source>
</evidence>
<feature type="domain" description="Histidine kinase" evidence="16">
    <location>
        <begin position="251"/>
        <end position="467"/>
    </location>
</feature>
<dbReference type="SUPFAM" id="SSF47384">
    <property type="entry name" value="Homodimeric domain of signal transducing histidine kinase"/>
    <property type="match status" value="1"/>
</dbReference>
<feature type="coiled-coil region" evidence="14">
    <location>
        <begin position="217"/>
        <end position="251"/>
    </location>
</feature>
<dbReference type="PROSITE" id="PS50109">
    <property type="entry name" value="HIS_KIN"/>
    <property type="match status" value="1"/>
</dbReference>
<evidence type="ECO:0000256" key="1">
    <source>
        <dbReference type="ARBA" id="ARBA00000085"/>
    </source>
</evidence>
<evidence type="ECO:0000256" key="4">
    <source>
        <dbReference type="ARBA" id="ARBA00022475"/>
    </source>
</evidence>
<dbReference type="SMART" id="SM00388">
    <property type="entry name" value="HisKA"/>
    <property type="match status" value="1"/>
</dbReference>
<dbReference type="PRINTS" id="PR00344">
    <property type="entry name" value="BCTRLSENSOR"/>
</dbReference>
<feature type="transmembrane region" description="Helical" evidence="15">
    <location>
        <begin position="12"/>
        <end position="32"/>
    </location>
</feature>
<keyword evidence="5" id="KW-0597">Phosphoprotein</keyword>
<dbReference type="SUPFAM" id="SSF55874">
    <property type="entry name" value="ATPase domain of HSP90 chaperone/DNA topoisomerase II/histidine kinase"/>
    <property type="match status" value="1"/>
</dbReference>
<dbReference type="InterPro" id="IPR003594">
    <property type="entry name" value="HATPase_dom"/>
</dbReference>
<dbReference type="PANTHER" id="PTHR45528:SF1">
    <property type="entry name" value="SENSOR HISTIDINE KINASE CPXA"/>
    <property type="match status" value="1"/>
</dbReference>
<evidence type="ECO:0000256" key="5">
    <source>
        <dbReference type="ARBA" id="ARBA00022553"/>
    </source>
</evidence>
<dbReference type="GO" id="GO:0016301">
    <property type="term" value="F:kinase activity"/>
    <property type="evidence" value="ECO:0007669"/>
    <property type="project" value="UniProtKB-KW"/>
</dbReference>
<dbReference type="InterPro" id="IPR003661">
    <property type="entry name" value="HisK_dim/P_dom"/>
</dbReference>
<dbReference type="SMART" id="SM00304">
    <property type="entry name" value="HAMP"/>
    <property type="match status" value="1"/>
</dbReference>
<dbReference type="InterPro" id="IPR004358">
    <property type="entry name" value="Sig_transdc_His_kin-like_C"/>
</dbReference>
<sequence length="468" mass="53911">MRIKYIYQQFFSHISILIIAFIIVSLLFAHFVENMVYENKVKELTEYGETILNDFDRTGQEFVFSQYQHVLSSQNINFSIFDQMGRVVYPVSTSSPQTRITEEGWKWLSLGEKIVTKHNIKWLDQDVSLVALPYMGNGELVGGILLISPISGSREIITEMNQFLLYAIIITLSVSFLLSWILSKVHVSRIQKIRKATSKIAQGDYNAYIPASNFDEIAEMANDFNEMVDQLKSSNEEIDNLEKRRRQFIADVSHELRTPLTTISGVIEGLKNNMIEENEKEKGIQLVSQETKRLIRLVNENLDYERIRSNQVKLSKERIQVKEVLEVIKDHLLLQAEQKKIELIIDVDEQSMVFADYDRLIQILINITKNSIQFTNQGSVSLRGYQTDEKTIIEIIDTGIGMDKHEVEAVWRRFYKADISRKSNQFGEFGLGLSIVKRLVELHEGKIDVISEQNIGTKFTISLPIKSS</sequence>
<dbReference type="InterPro" id="IPR050398">
    <property type="entry name" value="HssS/ArlS-like"/>
</dbReference>
<feature type="transmembrane region" description="Helical" evidence="15">
    <location>
        <begin position="163"/>
        <end position="182"/>
    </location>
</feature>
<dbReference type="Proteomes" id="UP001165287">
    <property type="component" value="Unassembled WGS sequence"/>
</dbReference>
<dbReference type="EMBL" id="JAIQUM010000059">
    <property type="protein sequence ID" value="MBZ5752540.1"/>
    <property type="molecule type" value="Genomic_DNA"/>
</dbReference>
<dbReference type="SUPFAM" id="SSF158472">
    <property type="entry name" value="HAMP domain-like"/>
    <property type="match status" value="1"/>
</dbReference>
<evidence type="ECO:0000256" key="6">
    <source>
        <dbReference type="ARBA" id="ARBA00022679"/>
    </source>
</evidence>